<dbReference type="Gene3D" id="1.20.120.450">
    <property type="entry name" value="dinb family like domain"/>
    <property type="match status" value="1"/>
</dbReference>
<dbReference type="AlphaFoldDB" id="A0A6S6SNF0"/>
<name>A0A6S6SNF0_9BACT</name>
<accession>A0A6S6SNF0</accession>
<dbReference type="InterPro" id="IPR034660">
    <property type="entry name" value="DinB/YfiT-like"/>
</dbReference>
<dbReference type="EMBL" id="CACVAQ010000121">
    <property type="protein sequence ID" value="CAA6806610.1"/>
    <property type="molecule type" value="Genomic_DNA"/>
</dbReference>
<organism evidence="1">
    <name type="scientific">uncultured Aureispira sp</name>
    <dbReference type="NCBI Taxonomy" id="1331704"/>
    <lineage>
        <taxon>Bacteria</taxon>
        <taxon>Pseudomonadati</taxon>
        <taxon>Bacteroidota</taxon>
        <taxon>Saprospiria</taxon>
        <taxon>Saprospirales</taxon>
        <taxon>Saprospiraceae</taxon>
        <taxon>Aureispira</taxon>
        <taxon>environmental samples</taxon>
    </lineage>
</organism>
<evidence type="ECO:0008006" key="2">
    <source>
        <dbReference type="Google" id="ProtNLM"/>
    </source>
</evidence>
<dbReference type="Pfam" id="PF07606">
    <property type="entry name" value="DUF1569"/>
    <property type="match status" value="1"/>
</dbReference>
<evidence type="ECO:0000313" key="1">
    <source>
        <dbReference type="EMBL" id="CAA6806610.1"/>
    </source>
</evidence>
<dbReference type="InterPro" id="IPR011463">
    <property type="entry name" value="DUF1569"/>
</dbReference>
<proteinExistence type="predicted"/>
<reference evidence="1" key="1">
    <citation type="submission" date="2020-01" db="EMBL/GenBank/DDBJ databases">
        <authorList>
            <person name="Meier V. D."/>
            <person name="Meier V D."/>
        </authorList>
    </citation>
    <scope>NUCLEOTIDE SEQUENCE</scope>
    <source>
        <strain evidence="1">HLG_WM_MAG_10</strain>
    </source>
</reference>
<gene>
    <name evidence="1" type="ORF">HELGO_WM34479</name>
</gene>
<sequence length="173" mass="20098">MKWFLCFLVKKLKIPRSIIKLKRIMHSLFEASAVQAIIHRIEQLQPQSRALWGKMTVAQMLAHSTGGMQMATGEIELPRRFIGRLFAPFIKASYYNNRPFPKGINTDKALIITQDKNFLAERANLIQYIKQFHQGNKADCTRAPHPFLGHFTPEQWAKGMYKHLDHHLRQFGV</sequence>
<protein>
    <recommendedName>
        <fullName evidence="2">DUF1569 domain-containing protein</fullName>
    </recommendedName>
</protein>